<dbReference type="KEGG" id="dev:DhcVS_584"/>
<feature type="binding site" evidence="12">
    <location>
        <position position="356"/>
    </location>
    <ligand>
        <name>substrate</name>
    </ligand>
</feature>
<feature type="binding site" evidence="12">
    <location>
        <position position="29"/>
    </location>
    <ligand>
        <name>substrate</name>
    </ligand>
</feature>
<dbReference type="GO" id="GO:0046872">
    <property type="term" value="F:metal ion binding"/>
    <property type="evidence" value="ECO:0007669"/>
    <property type="project" value="UniProtKB-KW"/>
</dbReference>
<dbReference type="EC" id="2.2.1.1" evidence="3 10"/>
<dbReference type="InterPro" id="IPR005475">
    <property type="entry name" value="Transketolase-like_Pyr-bd"/>
</dbReference>
<dbReference type="GO" id="GO:0005829">
    <property type="term" value="C:cytosol"/>
    <property type="evidence" value="ECO:0007669"/>
    <property type="project" value="TreeGrafter"/>
</dbReference>
<dbReference type="Pfam" id="PF02779">
    <property type="entry name" value="Transket_pyr"/>
    <property type="match status" value="1"/>
</dbReference>
<dbReference type="SUPFAM" id="SSF52518">
    <property type="entry name" value="Thiamin diphosphate-binding fold (THDP-binding)"/>
    <property type="match status" value="2"/>
</dbReference>
<dbReference type="InterPro" id="IPR009014">
    <property type="entry name" value="Transketo_C/PFOR_II"/>
</dbReference>
<feature type="site" description="Important for catalytic activity" evidence="15">
    <location>
        <position position="264"/>
    </location>
</feature>
<dbReference type="InterPro" id="IPR005478">
    <property type="entry name" value="Transketolase_bac-like"/>
</dbReference>
<dbReference type="InterPro" id="IPR005474">
    <property type="entry name" value="Transketolase_N"/>
</dbReference>
<evidence type="ECO:0000256" key="6">
    <source>
        <dbReference type="ARBA" id="ARBA00022723"/>
    </source>
</evidence>
<feature type="binding site" evidence="14">
    <location>
        <position position="190"/>
    </location>
    <ligand>
        <name>Mg(2+)</name>
        <dbReference type="ChEBI" id="CHEBI:18420"/>
    </ligand>
</feature>
<feature type="binding site" evidence="12">
    <location>
        <position position="468"/>
    </location>
    <ligand>
        <name>substrate</name>
    </ligand>
</feature>
<feature type="binding site" evidence="13">
    <location>
        <position position="188"/>
    </location>
    <ligand>
        <name>thiamine diphosphate</name>
        <dbReference type="ChEBI" id="CHEBI:58937"/>
    </ligand>
</feature>
<dbReference type="PANTHER" id="PTHR43522">
    <property type="entry name" value="TRANSKETOLASE"/>
    <property type="match status" value="1"/>
</dbReference>
<dbReference type="AlphaFoldDB" id="D2BHD3"/>
<dbReference type="HOGENOM" id="CLU_009227_0_0_0"/>
<feature type="binding site" evidence="12">
    <location>
        <position position="460"/>
    </location>
    <ligand>
        <name>substrate</name>
    </ligand>
</feature>
<gene>
    <name evidence="18" type="primary">tktA</name>
    <name evidence="18" type="ordered locus">DhcVS_584</name>
</gene>
<evidence type="ECO:0000256" key="11">
    <source>
        <dbReference type="PIRSR" id="PIRSR605478-1"/>
    </source>
</evidence>
<evidence type="ECO:0000256" key="7">
    <source>
        <dbReference type="ARBA" id="ARBA00022842"/>
    </source>
</evidence>
<dbReference type="SMART" id="SM00861">
    <property type="entry name" value="Transket_pyr"/>
    <property type="match status" value="1"/>
</dbReference>
<reference evidence="18 19" key="1">
    <citation type="journal article" date="2009" name="PLoS Genet.">
        <title>Localized plasticity in the streamlined genomes of vinyl chloride respiring Dehalococcoides.</title>
        <authorList>
            <person name="McMurdie P.J."/>
            <person name="Behrens S.F."/>
            <person name="Muller J.A."/>
            <person name="Goke J."/>
            <person name="Ritalahti K.M."/>
            <person name="Wagner R."/>
            <person name="Goltsman E."/>
            <person name="Lapidus A."/>
            <person name="Holmes S."/>
            <person name="Loffler F.E."/>
            <person name="Spormann A.M."/>
        </authorList>
    </citation>
    <scope>NUCLEOTIDE SEQUENCE [LARGE SCALE GENOMIC DNA]</scope>
    <source>
        <strain evidence="18 19">VS</strain>
    </source>
</reference>
<evidence type="ECO:0000256" key="15">
    <source>
        <dbReference type="PIRSR" id="PIRSR605478-5"/>
    </source>
</evidence>
<feature type="binding site" evidence="13">
    <location>
        <position position="264"/>
    </location>
    <ligand>
        <name>thiamine diphosphate</name>
        <dbReference type="ChEBI" id="CHEBI:58937"/>
    </ligand>
</feature>
<accession>D2BHD3</accession>
<evidence type="ECO:0000256" key="3">
    <source>
        <dbReference type="ARBA" id="ARBA00013152"/>
    </source>
</evidence>
<keyword evidence="8 13" id="KW-0786">Thiamine pyrophosphate</keyword>
<dbReference type="OrthoDB" id="8732661at2"/>
<comment type="function">
    <text evidence="16">Catalyzes the transfer of a two-carbon ketol group from a ketose donor to an aldose acceptor, via a covalent intermediate with the cofactor thiamine pyrophosphate.</text>
</comment>
<comment type="subunit">
    <text evidence="2 16">Homodimer.</text>
</comment>
<dbReference type="FunFam" id="3.40.50.970:FF:000003">
    <property type="entry name" value="Transketolase"/>
    <property type="match status" value="1"/>
</dbReference>
<feature type="binding site" evidence="12">
    <location>
        <position position="472"/>
    </location>
    <ligand>
        <name>substrate</name>
    </ligand>
</feature>
<dbReference type="PANTHER" id="PTHR43522:SF2">
    <property type="entry name" value="TRANSKETOLASE 1-RELATED"/>
    <property type="match status" value="1"/>
</dbReference>
<evidence type="ECO:0000256" key="5">
    <source>
        <dbReference type="ARBA" id="ARBA00022679"/>
    </source>
</evidence>
<name>D2BHD3_DEHMV</name>
<feature type="binding site" evidence="12">
    <location>
        <position position="519"/>
    </location>
    <ligand>
        <name>substrate</name>
    </ligand>
</feature>
<dbReference type="RefSeq" id="WP_012881896.1">
    <property type="nucleotide sequence ID" value="NC_013552.1"/>
</dbReference>
<dbReference type="CDD" id="cd07033">
    <property type="entry name" value="TPP_PYR_DXS_TK_like"/>
    <property type="match status" value="1"/>
</dbReference>
<dbReference type="GO" id="GO:0006098">
    <property type="term" value="P:pentose-phosphate shunt"/>
    <property type="evidence" value="ECO:0007669"/>
    <property type="project" value="TreeGrafter"/>
</dbReference>
<feature type="binding site" evidence="14">
    <location>
        <position position="158"/>
    </location>
    <ligand>
        <name>Mg(2+)</name>
        <dbReference type="ChEBI" id="CHEBI:18420"/>
    </ligand>
</feature>
<keyword evidence="6 14" id="KW-0479">Metal-binding</keyword>
<dbReference type="Proteomes" id="UP000002506">
    <property type="component" value="Chromosome"/>
</dbReference>
<feature type="domain" description="Transketolase-like pyrimidine-binding" evidence="17">
    <location>
        <begin position="353"/>
        <end position="524"/>
    </location>
</feature>
<evidence type="ECO:0000256" key="16">
    <source>
        <dbReference type="RuleBase" id="RU004996"/>
    </source>
</evidence>
<dbReference type="Gene3D" id="3.40.50.970">
    <property type="match status" value="2"/>
</dbReference>
<evidence type="ECO:0000256" key="4">
    <source>
        <dbReference type="ARBA" id="ARBA00016662"/>
    </source>
</evidence>
<keyword evidence="7 14" id="KW-0460">Magnesium</keyword>
<feature type="binding site" evidence="12">
    <location>
        <position position="264"/>
    </location>
    <ligand>
        <name>substrate</name>
    </ligand>
</feature>
<dbReference type="SUPFAM" id="SSF52922">
    <property type="entry name" value="TK C-terminal domain-like"/>
    <property type="match status" value="1"/>
</dbReference>
<evidence type="ECO:0000259" key="17">
    <source>
        <dbReference type="SMART" id="SM00861"/>
    </source>
</evidence>
<feature type="binding site" evidence="13">
    <location>
        <begin position="117"/>
        <end position="119"/>
    </location>
    <ligand>
        <name>thiamine diphosphate</name>
        <dbReference type="ChEBI" id="CHEBI:58937"/>
    </ligand>
</feature>
<dbReference type="Pfam" id="PF00456">
    <property type="entry name" value="Transketolase_N"/>
    <property type="match status" value="1"/>
</dbReference>
<evidence type="ECO:0000256" key="9">
    <source>
        <dbReference type="ARBA" id="ARBA00049473"/>
    </source>
</evidence>
<comment type="cofactor">
    <cofactor evidence="13">
        <name>thiamine diphosphate</name>
        <dbReference type="ChEBI" id="CHEBI:58937"/>
    </cofactor>
    <text evidence="13">Binds 1 thiamine pyrophosphate per subunit. During the reaction, the substrate forms a covalent intermediate with the cofactor.</text>
</comment>
<evidence type="ECO:0000313" key="18">
    <source>
        <dbReference type="EMBL" id="ACZ61733.1"/>
    </source>
</evidence>
<dbReference type="InterPro" id="IPR020826">
    <property type="entry name" value="Transketolase_BS"/>
</dbReference>
<dbReference type="CDD" id="cd02012">
    <property type="entry name" value="TPP_TK"/>
    <property type="match status" value="1"/>
</dbReference>
<comment type="catalytic activity">
    <reaction evidence="9 16">
        <text>D-sedoheptulose 7-phosphate + D-glyceraldehyde 3-phosphate = aldehydo-D-ribose 5-phosphate + D-xylulose 5-phosphate</text>
        <dbReference type="Rhea" id="RHEA:10508"/>
        <dbReference type="ChEBI" id="CHEBI:57483"/>
        <dbReference type="ChEBI" id="CHEBI:57737"/>
        <dbReference type="ChEBI" id="CHEBI:58273"/>
        <dbReference type="ChEBI" id="CHEBI:59776"/>
        <dbReference type="EC" id="2.2.1.1"/>
    </reaction>
</comment>
<feature type="binding site" evidence="13">
    <location>
        <position position="69"/>
    </location>
    <ligand>
        <name>thiamine diphosphate</name>
        <dbReference type="ChEBI" id="CHEBI:58937"/>
    </ligand>
</feature>
<dbReference type="EMBL" id="CP001827">
    <property type="protein sequence ID" value="ACZ61733.1"/>
    <property type="molecule type" value="Genomic_DNA"/>
</dbReference>
<comment type="cofactor">
    <cofactor evidence="16">
        <name>Mg(2+)</name>
        <dbReference type="ChEBI" id="CHEBI:18420"/>
    </cofactor>
    <cofactor evidence="16">
        <name>Ca(2+)</name>
        <dbReference type="ChEBI" id="CHEBI:29108"/>
    </cofactor>
    <cofactor evidence="16">
        <name>Mn(2+)</name>
        <dbReference type="ChEBI" id="CHEBI:29035"/>
    </cofactor>
    <cofactor evidence="16">
        <name>Co(2+)</name>
        <dbReference type="ChEBI" id="CHEBI:48828"/>
    </cofactor>
    <text evidence="16">Binds 1 Mg(2+) ion per subunit. Can also utilize other divalent metal cations, such as Ca(2+), Mn(2+) and Co(2+).</text>
</comment>
<dbReference type="Gene3D" id="3.40.50.920">
    <property type="match status" value="1"/>
</dbReference>
<feature type="site" description="Important for catalytic activity" evidence="15">
    <location>
        <position position="29"/>
    </location>
</feature>
<evidence type="ECO:0000256" key="8">
    <source>
        <dbReference type="ARBA" id="ARBA00023052"/>
    </source>
</evidence>
<organism evidence="18 19">
    <name type="scientific">Dehalococcoides mccartyi (strain VS)</name>
    <dbReference type="NCBI Taxonomy" id="311424"/>
    <lineage>
        <taxon>Bacteria</taxon>
        <taxon>Bacillati</taxon>
        <taxon>Chloroflexota</taxon>
        <taxon>Dehalococcoidia</taxon>
        <taxon>Dehalococcoidales</taxon>
        <taxon>Dehalococcoidaceae</taxon>
        <taxon>Dehalococcoides</taxon>
    </lineage>
</organism>
<dbReference type="InterPro" id="IPR055152">
    <property type="entry name" value="Transketolase-like_C_2"/>
</dbReference>
<feature type="binding site" evidence="13">
    <location>
        <position position="159"/>
    </location>
    <ligand>
        <name>thiamine diphosphate</name>
        <dbReference type="ChEBI" id="CHEBI:58937"/>
    </ligand>
</feature>
<comment type="similarity">
    <text evidence="1 16">Belongs to the transketolase family.</text>
</comment>
<evidence type="ECO:0000256" key="1">
    <source>
        <dbReference type="ARBA" id="ARBA00007131"/>
    </source>
</evidence>
<dbReference type="InterPro" id="IPR049557">
    <property type="entry name" value="Transketolase_CS"/>
</dbReference>
<feature type="binding site" evidence="14">
    <location>
        <position position="188"/>
    </location>
    <ligand>
        <name>Mg(2+)</name>
        <dbReference type="ChEBI" id="CHEBI:18420"/>
    </ligand>
</feature>
<protein>
    <recommendedName>
        <fullName evidence="4 10">Transketolase</fullName>
        <ecNumber evidence="3 10">2.2.1.1</ecNumber>
    </recommendedName>
</protein>
<dbReference type="FunFam" id="3.40.50.970:FF:000004">
    <property type="entry name" value="Transketolase"/>
    <property type="match status" value="1"/>
</dbReference>
<evidence type="ECO:0000256" key="2">
    <source>
        <dbReference type="ARBA" id="ARBA00011738"/>
    </source>
</evidence>
<dbReference type="Pfam" id="PF22613">
    <property type="entry name" value="Transketolase_C_1"/>
    <property type="match status" value="1"/>
</dbReference>
<evidence type="ECO:0000256" key="14">
    <source>
        <dbReference type="PIRSR" id="PIRSR605478-4"/>
    </source>
</evidence>
<dbReference type="PROSITE" id="PS00802">
    <property type="entry name" value="TRANSKETOLASE_2"/>
    <property type="match status" value="1"/>
</dbReference>
<proteinExistence type="inferred from homology"/>
<keyword evidence="5 16" id="KW-0808">Transferase</keyword>
<dbReference type="FunFam" id="3.40.50.920:FF:000003">
    <property type="entry name" value="Transketolase"/>
    <property type="match status" value="1"/>
</dbReference>
<dbReference type="InterPro" id="IPR029061">
    <property type="entry name" value="THDP-binding"/>
</dbReference>
<feature type="binding site" evidence="13">
    <location>
        <position position="436"/>
    </location>
    <ligand>
        <name>thiamine diphosphate</name>
        <dbReference type="ChEBI" id="CHEBI:58937"/>
    </ligand>
</feature>
<feature type="binding site" evidence="12">
    <location>
        <position position="383"/>
    </location>
    <ligand>
        <name>substrate</name>
    </ligand>
</feature>
<sequence length="666" mass="72036">MSNTKLDSLCINALRFLSVDAVQKANSGHPGAPMGMAAMAYALWQKFLKHNPQDPVWPNRDRFILSAGHASALLYSLLHLTGYDLPLDELKNFRQWGSKTPGHPEYGLTPGVEMTTGPLGQGFASGVGMAMAEAHLAAVFNQPDCKIIDHYTYGIVSDGDLMEGVASEAASLAGHLALGKLIYLYDDNEISIEGSTELAFTENTALRFESYGWQVIGPVDGLDPEAVSVAIKEAQSDSARPSLIICKTVIGFGSPNKAGKASAHGEPLGTDEVAKSRKSLGWDYEPFVIPPEALAEFRMALDKGKTAQQVWQSKLDYYSSRYPEKAALLQDRLSGKLPEDWDKDLDKLFDKAMASREASGLIINTLASRLPALMGGSADLSPSNKTVIKDGGEYEPPHYEGRNIHFGVREHAMGAIANGLALHGGITPYVATFLIFYDYMRPAVRLASLMGQRIIYIFTHDSIGLGEDGPTHQPIEQLAGLRSVPGLVTIRPADSYETAQAWKMAILRKNGPTAIALSRQKLPLLDNSQANSVNLSKGAYILAETDSRPQVALVASGSEVSIAVQAAEILKNKGISSRVVSFPSWQLFEAQPQTYRQSILPASLPRVIIEAGSAQGWCKYLGANGALISIDHFGASAPVPVLYQHFGLTPENMAEKALKLLENEDE</sequence>
<evidence type="ECO:0000256" key="12">
    <source>
        <dbReference type="PIRSR" id="PIRSR605478-2"/>
    </source>
</evidence>
<dbReference type="GO" id="GO:0004802">
    <property type="term" value="F:transketolase activity"/>
    <property type="evidence" value="ECO:0007669"/>
    <property type="project" value="UniProtKB-UniRule"/>
</dbReference>
<evidence type="ECO:0000256" key="13">
    <source>
        <dbReference type="PIRSR" id="PIRSR605478-3"/>
    </source>
</evidence>
<feature type="active site" description="Proton donor" evidence="11">
    <location>
        <position position="410"/>
    </location>
</feature>
<evidence type="ECO:0000256" key="10">
    <source>
        <dbReference type="NCBIfam" id="TIGR00232"/>
    </source>
</evidence>
<comment type="cofactor">
    <cofactor evidence="14">
        <name>Mg(2+)</name>
        <dbReference type="ChEBI" id="CHEBI:18420"/>
    </cofactor>
    <text evidence="14">Binds 1 Mg(2+) ion per subunit. Can also utilize other divalent metal cations, such as Ca(2+), Mn(2+) and Co(2+).</text>
</comment>
<keyword evidence="16" id="KW-0106">Calcium</keyword>
<dbReference type="InterPro" id="IPR033247">
    <property type="entry name" value="Transketolase_fam"/>
</dbReference>
<evidence type="ECO:0000313" key="19">
    <source>
        <dbReference type="Proteomes" id="UP000002506"/>
    </source>
</evidence>
<dbReference type="PROSITE" id="PS00801">
    <property type="entry name" value="TRANSKETOLASE_1"/>
    <property type="match status" value="1"/>
</dbReference>
<dbReference type="NCBIfam" id="TIGR00232">
    <property type="entry name" value="tktlase_bact"/>
    <property type="match status" value="1"/>
</dbReference>
<dbReference type="eggNOG" id="COG0021">
    <property type="taxonomic scope" value="Bacteria"/>
</dbReference>